<name>A0A2M3ZUG6_9DIPT</name>
<evidence type="ECO:0000313" key="1">
    <source>
        <dbReference type="EMBL" id="MBW32135.1"/>
    </source>
</evidence>
<reference evidence="1" key="1">
    <citation type="submission" date="2018-01" db="EMBL/GenBank/DDBJ databases">
        <title>An insight into the sialome of Amazonian anophelines.</title>
        <authorList>
            <person name="Ribeiro J.M."/>
            <person name="Scarpassa V."/>
            <person name="Calvo E."/>
        </authorList>
    </citation>
    <scope>NUCLEOTIDE SEQUENCE</scope>
    <source>
        <tissue evidence="1">Salivary glands</tissue>
    </source>
</reference>
<dbReference type="EMBL" id="GGFM01011384">
    <property type="protein sequence ID" value="MBW32135.1"/>
    <property type="molecule type" value="Transcribed_RNA"/>
</dbReference>
<accession>A0A2M3ZUG6</accession>
<protein>
    <submittedName>
        <fullName evidence="1">Putative secreted peptide</fullName>
    </submittedName>
</protein>
<proteinExistence type="predicted"/>
<sequence length="72" mass="8446">MLNKRYTAIMRILCVYVCMMLGRHPVRLLPSWCVFYSSPSRLSLPLEQNTAFSPTYTNYGTRIRVSRYTLHA</sequence>
<organism evidence="1">
    <name type="scientific">Anopheles braziliensis</name>
    <dbReference type="NCBI Taxonomy" id="58242"/>
    <lineage>
        <taxon>Eukaryota</taxon>
        <taxon>Metazoa</taxon>
        <taxon>Ecdysozoa</taxon>
        <taxon>Arthropoda</taxon>
        <taxon>Hexapoda</taxon>
        <taxon>Insecta</taxon>
        <taxon>Pterygota</taxon>
        <taxon>Neoptera</taxon>
        <taxon>Endopterygota</taxon>
        <taxon>Diptera</taxon>
        <taxon>Nematocera</taxon>
        <taxon>Culicoidea</taxon>
        <taxon>Culicidae</taxon>
        <taxon>Anophelinae</taxon>
        <taxon>Anopheles</taxon>
    </lineage>
</organism>
<dbReference type="AlphaFoldDB" id="A0A2M3ZUG6"/>